<dbReference type="PANTHER" id="PTHR47027:SF25">
    <property type="entry name" value="REVERSE TRANSCRIPTASE DOMAIN-CONTAINING PROTEIN"/>
    <property type="match status" value="1"/>
</dbReference>
<name>A0A922LG54_SCHHA</name>
<reference evidence="2" key="3">
    <citation type="submission" date="2021-06" db="EMBL/GenBank/DDBJ databases">
        <title>Chromosome-level genome assembly for S. haematobium.</title>
        <authorList>
            <person name="Stroehlein A.J."/>
        </authorList>
    </citation>
    <scope>NUCLEOTIDE SEQUENCE</scope>
</reference>
<dbReference type="PANTHER" id="PTHR47027">
    <property type="entry name" value="REVERSE TRANSCRIPTASE DOMAIN-CONTAINING PROTEIN"/>
    <property type="match status" value="1"/>
</dbReference>
<dbReference type="CTD" id="75576344"/>
<dbReference type="RefSeq" id="XP_051066081.1">
    <property type="nucleotide sequence ID" value="XM_051208174.1"/>
</dbReference>
<comment type="caution">
    <text evidence="2">The sequence shown here is derived from an EMBL/GenBank/DDBJ whole genome shotgun (WGS) entry which is preliminary data.</text>
</comment>
<dbReference type="Proteomes" id="UP000471633">
    <property type="component" value="Unassembled WGS sequence"/>
</dbReference>
<keyword evidence="3" id="KW-1185">Reference proteome</keyword>
<protein>
    <recommendedName>
        <fullName evidence="1">DUF6451 domain-containing protein</fullName>
    </recommendedName>
</protein>
<dbReference type="Pfam" id="PF20049">
    <property type="entry name" value="DUF6451"/>
    <property type="match status" value="1"/>
</dbReference>
<evidence type="ECO:0000313" key="2">
    <source>
        <dbReference type="EMBL" id="KAH9582589.1"/>
    </source>
</evidence>
<reference evidence="2" key="2">
    <citation type="journal article" date="2019" name="Gigascience">
        <title>High-quality Schistosoma haematobium genome achieved by single-molecule and long-range sequencing.</title>
        <authorList>
            <person name="Stroehlein A.J."/>
            <person name="Korhonen P.K."/>
            <person name="Chong T.M."/>
            <person name="Lim Y.L."/>
            <person name="Chan K.G."/>
            <person name="Webster B."/>
            <person name="Rollinson D."/>
            <person name="Brindley P.J."/>
            <person name="Gasser R.B."/>
            <person name="Young N.D."/>
        </authorList>
    </citation>
    <scope>NUCLEOTIDE SEQUENCE</scope>
</reference>
<dbReference type="KEGG" id="shx:MS3_00000390"/>
<feature type="domain" description="DUF6451" evidence="1">
    <location>
        <begin position="103"/>
        <end position="135"/>
    </location>
</feature>
<evidence type="ECO:0000259" key="1">
    <source>
        <dbReference type="Pfam" id="PF20049"/>
    </source>
</evidence>
<proteinExistence type="predicted"/>
<dbReference type="AlphaFoldDB" id="A0A922LG54"/>
<dbReference type="GeneID" id="75576344"/>
<accession>A0A922LG54</accession>
<organism evidence="2 3">
    <name type="scientific">Schistosoma haematobium</name>
    <name type="common">Blood fluke</name>
    <dbReference type="NCBI Taxonomy" id="6185"/>
    <lineage>
        <taxon>Eukaryota</taxon>
        <taxon>Metazoa</taxon>
        <taxon>Spiralia</taxon>
        <taxon>Lophotrochozoa</taxon>
        <taxon>Platyhelminthes</taxon>
        <taxon>Trematoda</taxon>
        <taxon>Digenea</taxon>
        <taxon>Strigeidida</taxon>
        <taxon>Schistosomatoidea</taxon>
        <taxon>Schistosomatidae</taxon>
        <taxon>Schistosoma</taxon>
    </lineage>
</organism>
<gene>
    <name evidence="2" type="ORF">MS3_00000390</name>
</gene>
<dbReference type="InterPro" id="IPR045609">
    <property type="entry name" value="DUF6451"/>
</dbReference>
<reference evidence="2" key="1">
    <citation type="journal article" date="2012" name="Nat. Genet.">
        <title>Whole-genome sequence of Schistosoma haematobium.</title>
        <authorList>
            <person name="Young N.D."/>
            <person name="Jex A.R."/>
            <person name="Li B."/>
            <person name="Liu S."/>
            <person name="Yang L."/>
            <person name="Xiong Z."/>
            <person name="Li Y."/>
            <person name="Cantacessi C."/>
            <person name="Hall R.S."/>
            <person name="Xu X."/>
            <person name="Chen F."/>
            <person name="Wu X."/>
            <person name="Zerlotini A."/>
            <person name="Oliveira G."/>
            <person name="Hofmann A."/>
            <person name="Zhang G."/>
            <person name="Fang X."/>
            <person name="Kang Y."/>
            <person name="Campbell B.E."/>
            <person name="Loukas A."/>
            <person name="Ranganathan S."/>
            <person name="Rollinson D."/>
            <person name="Rinaldi G."/>
            <person name="Brindley P.J."/>
            <person name="Yang H."/>
            <person name="Wang J."/>
            <person name="Wang J."/>
            <person name="Gasser R.B."/>
        </authorList>
    </citation>
    <scope>NUCLEOTIDE SEQUENCE</scope>
</reference>
<reference evidence="2" key="4">
    <citation type="journal article" date="2022" name="PLoS Pathog.">
        <title>Chromosome-level genome of Schistosoma haematobium underpins genome-wide explorations of molecular variation.</title>
        <authorList>
            <person name="Stroehlein A.J."/>
            <person name="Korhonen P.K."/>
            <person name="Lee V.V."/>
            <person name="Ralph S.A."/>
            <person name="Mentink-Kane M."/>
            <person name="You H."/>
            <person name="McManus D.P."/>
            <person name="Tchuente L.T."/>
            <person name="Stothard J.R."/>
            <person name="Kaur P."/>
            <person name="Dudchenko O."/>
            <person name="Aiden E.L."/>
            <person name="Yang B."/>
            <person name="Yang H."/>
            <person name="Emery A.M."/>
            <person name="Webster B.L."/>
            <person name="Brindley P.J."/>
            <person name="Rollinson D."/>
            <person name="Chang B.C.H."/>
            <person name="Gasser R.B."/>
            <person name="Young N.D."/>
        </authorList>
    </citation>
    <scope>NUCLEOTIDE SEQUENCE</scope>
</reference>
<sequence length="218" mass="24901">MKTSTSEGNPGIKWTAGILLDDLDLADDFVLLSHTHQQMQVKTISAPVGLNIHKGKSKILKYDTKNTNQIKPNRETLKQVSIVDKRGGADADVKAKTGNSRTAFLHLKNICNSKQLLTNFKVRVFNTNVKTVLLYRAEKWRTTTTVIKKVQVFPSNWLRKILNVRWSDTFINSLLRKRIDQFPDEEEIRERLGMWIGYTLKKSPNCISKHVPICNPEG</sequence>
<evidence type="ECO:0000313" key="3">
    <source>
        <dbReference type="Proteomes" id="UP000471633"/>
    </source>
</evidence>
<dbReference type="EMBL" id="AMPZ03000005">
    <property type="protein sequence ID" value="KAH9582589.1"/>
    <property type="molecule type" value="Genomic_DNA"/>
</dbReference>